<accession>A0A1Q9EFS7</accession>
<keyword evidence="10" id="KW-1185">Reference proteome</keyword>
<comment type="subcellular location">
    <subcellularLocation>
        <location evidence="1">Membrane</location>
    </subcellularLocation>
</comment>
<feature type="transmembrane region" description="Helical" evidence="7">
    <location>
        <begin position="999"/>
        <end position="1025"/>
    </location>
</feature>
<evidence type="ECO:0000256" key="5">
    <source>
        <dbReference type="ARBA" id="ARBA00022989"/>
    </source>
</evidence>
<evidence type="ECO:0000259" key="8">
    <source>
        <dbReference type="PROSITE" id="PS50222"/>
    </source>
</evidence>
<reference evidence="9 10" key="1">
    <citation type="submission" date="2016-02" db="EMBL/GenBank/DDBJ databases">
        <title>Genome analysis of coral dinoflagellate symbionts highlights evolutionary adaptations to a symbiotic lifestyle.</title>
        <authorList>
            <person name="Aranda M."/>
            <person name="Li Y."/>
            <person name="Liew Y.J."/>
            <person name="Baumgarten S."/>
            <person name="Simakov O."/>
            <person name="Wilson M."/>
            <person name="Piel J."/>
            <person name="Ashoor H."/>
            <person name="Bougouffa S."/>
            <person name="Bajic V.B."/>
            <person name="Ryu T."/>
            <person name="Ravasi T."/>
            <person name="Bayer T."/>
            <person name="Micklem G."/>
            <person name="Kim H."/>
            <person name="Bhak J."/>
            <person name="Lajeunesse T.C."/>
            <person name="Voolstra C.R."/>
        </authorList>
    </citation>
    <scope>NUCLEOTIDE SEQUENCE [LARGE SCALE GENOMIC DNA]</scope>
    <source>
        <strain evidence="9 10">CCMP2467</strain>
    </source>
</reference>
<feature type="transmembrane region" description="Helical" evidence="7">
    <location>
        <begin position="1068"/>
        <end position="1086"/>
    </location>
</feature>
<dbReference type="InterPro" id="IPR011990">
    <property type="entry name" value="TPR-like_helical_dom_sf"/>
</dbReference>
<keyword evidence="6 7" id="KW-0472">Membrane</keyword>
<keyword evidence="5 7" id="KW-1133">Transmembrane helix</keyword>
<dbReference type="Gene3D" id="1.25.40.10">
    <property type="entry name" value="Tetratricopeptide repeat domain"/>
    <property type="match status" value="1"/>
</dbReference>
<proteinExistence type="predicted"/>
<dbReference type="InterPro" id="IPR006593">
    <property type="entry name" value="Cyt_b561/ferric_Rdtase_TM"/>
</dbReference>
<comment type="caution">
    <text evidence="9">The sequence shown here is derived from an EMBL/GenBank/DDBJ whole genome shotgun (WGS) entry which is preliminary data.</text>
</comment>
<dbReference type="InterPro" id="IPR002048">
    <property type="entry name" value="EF_hand_dom"/>
</dbReference>
<dbReference type="AlphaFoldDB" id="A0A1Q9EFS7"/>
<protein>
    <recommendedName>
        <fullName evidence="8">EF-hand domain-containing protein</fullName>
    </recommendedName>
</protein>
<sequence>MQACSQIFHRSGSGFGATVNTSGSLLPTTGCLNAAITSCVRSADWEQGLRLLVFMPSLKADFNIVSFNAAITGCERGSSWELATAMLQEAFQYDPNAVIDPACSLQASCGAVIAACRRAAKWQSAVHLLHVMRGRFIEPDLECRRVVELALVEASCSRLACSLKQADEAALVEGLTRSWPFRGLARVTELYGYEDPSKSPIEARNQSRERLSDNSRMLQMFQAPGAVVLDCKKSLTITATANSKFIEITASTAAMASQEAAKGVGSGRSAGFLSQCMTVPWTRLKVWGPALVLFAVTAAAAVTPSWPVWFWYHPAAMLVGYVALMGNAVLVKKIGGKAGKPDAGSPPVCQEDSMADVMANILDEEPECGWMEEFWFPVLEASPPEICLSTSGRSISHWIELFNRWQAAGGWNPGSAPKFMDAYAFRDFIATPMTKALKWVKVFDPPAFCQLEATKSKMAYQNVKISPAAVLTSSILIATKIAKKQKIRFILGVFDEDDSETFDRNEFVEMISSFLMGLGILFGSSVPKPSRRQWIGKLLFDRIQMMACCKLPALEAKMIKSSDSMPFSLLEEWFLGESGDPFAVPFALLLERYSLGGFNEDPEKFEVEDKKFKITHKRRVAPPVETESSLDMSFIKRHRIEPLRRIFDLCQKDSYFAISHGEAERALETSIHPDLWCNFAARGLEQLESMPQSRKGVTFLAFLKMAMPHAQPRHHRMFSSWLQELDEIEQLKKQVATSRSEQNRFQNYISRLPLRAGQRQKLEEQFEVLGKKARASGDVEDEEVAHDPILEGLQGRDKMTKEDYIAAKCGIEARPNESKPELDEVVGDFLRLQLRQLEETLAQMESLFASGNGVTRRPSFIKPAVTQRQWSLWNHAFDMMTPTAASSGRVTLKEFAFQHDLCPATCLYLCQSIGHSTEVHELGFTKEEFLQKMLDTFRNAIAWIEDLVQHAIDSLRLLWHAGLRATKIHGYLMGIGSLVVGFGWYVIHSNKEAMGKPHITTWHGLSGLVCLLTTFGMAVAGTGLLDPHVGMMKGSKSVRFVHKNGGRLLLGAAFASSVLGWSTVQKQAALPIALFALPLVVLMKVLI</sequence>
<dbReference type="Proteomes" id="UP000186817">
    <property type="component" value="Unassembled WGS sequence"/>
</dbReference>
<feature type="transmembrane region" description="Helical" evidence="7">
    <location>
        <begin position="309"/>
        <end position="330"/>
    </location>
</feature>
<dbReference type="Pfam" id="PF03188">
    <property type="entry name" value="Cytochrom_B561"/>
    <property type="match status" value="1"/>
</dbReference>
<dbReference type="Gene3D" id="1.20.120.1770">
    <property type="match status" value="1"/>
</dbReference>
<feature type="transmembrane region" description="Helical" evidence="7">
    <location>
        <begin position="1045"/>
        <end position="1062"/>
    </location>
</feature>
<dbReference type="GO" id="GO:0005509">
    <property type="term" value="F:calcium ion binding"/>
    <property type="evidence" value="ECO:0007669"/>
    <property type="project" value="InterPro"/>
</dbReference>
<dbReference type="GO" id="GO:0016020">
    <property type="term" value="C:membrane"/>
    <property type="evidence" value="ECO:0007669"/>
    <property type="project" value="UniProtKB-SubCell"/>
</dbReference>
<feature type="domain" description="EF-hand" evidence="8">
    <location>
        <begin position="482"/>
        <end position="517"/>
    </location>
</feature>
<feature type="transmembrane region" description="Helical" evidence="7">
    <location>
        <begin position="968"/>
        <end position="987"/>
    </location>
</feature>
<dbReference type="PROSITE" id="PS50222">
    <property type="entry name" value="EF_HAND_2"/>
    <property type="match status" value="1"/>
</dbReference>
<name>A0A1Q9EFS7_SYMMI</name>
<evidence type="ECO:0000256" key="7">
    <source>
        <dbReference type="SAM" id="Phobius"/>
    </source>
</evidence>
<evidence type="ECO:0000256" key="6">
    <source>
        <dbReference type="ARBA" id="ARBA00023136"/>
    </source>
</evidence>
<gene>
    <name evidence="9" type="ORF">AK812_SmicGene10414</name>
</gene>
<dbReference type="EMBL" id="LSRX01000163">
    <property type="protein sequence ID" value="OLQ06296.1"/>
    <property type="molecule type" value="Genomic_DNA"/>
</dbReference>
<evidence type="ECO:0000313" key="10">
    <source>
        <dbReference type="Proteomes" id="UP000186817"/>
    </source>
</evidence>
<evidence type="ECO:0000256" key="1">
    <source>
        <dbReference type="ARBA" id="ARBA00004370"/>
    </source>
</evidence>
<evidence type="ECO:0000256" key="3">
    <source>
        <dbReference type="ARBA" id="ARBA00022692"/>
    </source>
</evidence>
<dbReference type="OrthoDB" id="414603at2759"/>
<organism evidence="9 10">
    <name type="scientific">Symbiodinium microadriaticum</name>
    <name type="common">Dinoflagellate</name>
    <name type="synonym">Zooxanthella microadriatica</name>
    <dbReference type="NCBI Taxonomy" id="2951"/>
    <lineage>
        <taxon>Eukaryota</taxon>
        <taxon>Sar</taxon>
        <taxon>Alveolata</taxon>
        <taxon>Dinophyceae</taxon>
        <taxon>Suessiales</taxon>
        <taxon>Symbiodiniaceae</taxon>
        <taxon>Symbiodinium</taxon>
    </lineage>
</organism>
<evidence type="ECO:0000256" key="2">
    <source>
        <dbReference type="ARBA" id="ARBA00022448"/>
    </source>
</evidence>
<keyword evidence="3 7" id="KW-0812">Transmembrane</keyword>
<keyword evidence="2" id="KW-0813">Transport</keyword>
<keyword evidence="4" id="KW-0249">Electron transport</keyword>
<evidence type="ECO:0000313" key="9">
    <source>
        <dbReference type="EMBL" id="OLQ06296.1"/>
    </source>
</evidence>
<feature type="transmembrane region" description="Helical" evidence="7">
    <location>
        <begin position="286"/>
        <end position="303"/>
    </location>
</feature>
<evidence type="ECO:0000256" key="4">
    <source>
        <dbReference type="ARBA" id="ARBA00022982"/>
    </source>
</evidence>